<keyword evidence="1" id="KW-0378">Hydrolase</keyword>
<feature type="binding site" evidence="2">
    <location>
        <position position="169"/>
    </location>
    <ligand>
        <name>Mn(2+)</name>
        <dbReference type="ChEBI" id="CHEBI:29035"/>
        <label>2</label>
    </ligand>
</feature>
<dbReference type="PANTHER" id="PTHR11014:SF63">
    <property type="entry name" value="METALLOPEPTIDASE, PUTATIVE (AFU_ORTHOLOGUE AFUA_6G09600)-RELATED"/>
    <property type="match status" value="1"/>
</dbReference>
<dbReference type="InterPro" id="IPR017439">
    <property type="entry name" value="Amidohydrolase"/>
</dbReference>
<keyword evidence="2" id="KW-0479">Metal-binding</keyword>
<gene>
    <name evidence="5" type="ORF">SAMN05216289_1481</name>
</gene>
<dbReference type="PIRSF" id="PIRSF005962">
    <property type="entry name" value="Pept_M20D_amidohydro"/>
    <property type="match status" value="1"/>
</dbReference>
<dbReference type="Gene3D" id="3.40.630.10">
    <property type="entry name" value="Zn peptidases"/>
    <property type="match status" value="1"/>
</dbReference>
<dbReference type="FunFam" id="3.30.70.360:FF:000001">
    <property type="entry name" value="N-acetyldiaminopimelate deacetylase"/>
    <property type="match status" value="1"/>
</dbReference>
<dbReference type="EMBL" id="FOVF01000048">
    <property type="protein sequence ID" value="SFN68370.1"/>
    <property type="molecule type" value="Genomic_DNA"/>
</dbReference>
<dbReference type="InterPro" id="IPR011650">
    <property type="entry name" value="Peptidase_M20_dimer"/>
</dbReference>
<dbReference type="Pfam" id="PF07687">
    <property type="entry name" value="M20_dimer"/>
    <property type="match status" value="1"/>
</dbReference>
<dbReference type="Pfam" id="PF01546">
    <property type="entry name" value="Peptidase_M20"/>
    <property type="match status" value="1"/>
</dbReference>
<evidence type="ECO:0000256" key="3">
    <source>
        <dbReference type="SAM" id="SignalP"/>
    </source>
</evidence>
<dbReference type="GO" id="GO:0046872">
    <property type="term" value="F:metal ion binding"/>
    <property type="evidence" value="ECO:0007669"/>
    <property type="project" value="UniProtKB-KW"/>
</dbReference>
<evidence type="ECO:0000259" key="4">
    <source>
        <dbReference type="Pfam" id="PF07687"/>
    </source>
</evidence>
<keyword evidence="3" id="KW-0732">Signal</keyword>
<dbReference type="SUPFAM" id="SSF55031">
    <property type="entry name" value="Bacterial exopeptidase dimerisation domain"/>
    <property type="match status" value="1"/>
</dbReference>
<dbReference type="SUPFAM" id="SSF53187">
    <property type="entry name" value="Zn-dependent exopeptidases"/>
    <property type="match status" value="1"/>
</dbReference>
<dbReference type="PANTHER" id="PTHR11014">
    <property type="entry name" value="PEPTIDASE M20 FAMILY MEMBER"/>
    <property type="match status" value="1"/>
</dbReference>
<dbReference type="Gene3D" id="3.30.70.360">
    <property type="match status" value="1"/>
</dbReference>
<name>A0A1I5B164_9GAMM</name>
<feature type="signal peptide" evidence="3">
    <location>
        <begin position="1"/>
        <end position="22"/>
    </location>
</feature>
<feature type="binding site" evidence="2">
    <location>
        <position position="133"/>
    </location>
    <ligand>
        <name>Mn(2+)</name>
        <dbReference type="ChEBI" id="CHEBI:29035"/>
        <label>2</label>
    </ligand>
</feature>
<feature type="chain" id="PRO_5011510422" evidence="3">
    <location>
        <begin position="23"/>
        <end position="438"/>
    </location>
</feature>
<dbReference type="Proteomes" id="UP000198575">
    <property type="component" value="Unassembled WGS sequence"/>
</dbReference>
<dbReference type="STRING" id="578942.SAMN05216289_1481"/>
<evidence type="ECO:0000256" key="1">
    <source>
        <dbReference type="ARBA" id="ARBA00022801"/>
    </source>
</evidence>
<dbReference type="GO" id="GO:0019877">
    <property type="term" value="P:diaminopimelate biosynthetic process"/>
    <property type="evidence" value="ECO:0007669"/>
    <property type="project" value="UniProtKB-ARBA"/>
</dbReference>
<feature type="domain" description="Peptidase M20 dimerisation" evidence="4">
    <location>
        <begin position="223"/>
        <end position="320"/>
    </location>
</feature>
<organism evidence="5 6">
    <name type="scientific">Dokdonella immobilis</name>
    <dbReference type="NCBI Taxonomy" id="578942"/>
    <lineage>
        <taxon>Bacteria</taxon>
        <taxon>Pseudomonadati</taxon>
        <taxon>Pseudomonadota</taxon>
        <taxon>Gammaproteobacteria</taxon>
        <taxon>Lysobacterales</taxon>
        <taxon>Rhodanobacteraceae</taxon>
        <taxon>Dokdonella</taxon>
    </lineage>
</organism>
<dbReference type="GO" id="GO:0004180">
    <property type="term" value="F:carboxypeptidase activity"/>
    <property type="evidence" value="ECO:0007669"/>
    <property type="project" value="UniProtKB-KW"/>
</dbReference>
<keyword evidence="2" id="KW-0464">Manganese</keyword>
<dbReference type="AlphaFoldDB" id="A0A1I5B164"/>
<comment type="cofactor">
    <cofactor evidence="2">
        <name>Mn(2+)</name>
        <dbReference type="ChEBI" id="CHEBI:29035"/>
    </cofactor>
    <text evidence="2">The Mn(2+) ion enhances activity.</text>
</comment>
<feature type="binding site" evidence="2">
    <location>
        <position position="200"/>
    </location>
    <ligand>
        <name>Mn(2+)</name>
        <dbReference type="ChEBI" id="CHEBI:29035"/>
        <label>2</label>
    </ligand>
</feature>
<accession>A0A1I5B164</accession>
<dbReference type="NCBIfam" id="TIGR01891">
    <property type="entry name" value="amidohydrolases"/>
    <property type="match status" value="1"/>
</dbReference>
<reference evidence="5 6" key="1">
    <citation type="submission" date="2016-10" db="EMBL/GenBank/DDBJ databases">
        <authorList>
            <person name="de Groot N.N."/>
        </authorList>
    </citation>
    <scope>NUCLEOTIDE SEQUENCE [LARGE SCALE GENOMIC DNA]</scope>
    <source>
        <strain evidence="5 6">CGMCC 1.7659</strain>
    </source>
</reference>
<keyword evidence="5" id="KW-0645">Protease</keyword>
<dbReference type="RefSeq" id="WP_092410880.1">
    <property type="nucleotide sequence ID" value="NZ_FOVF01000048.1"/>
</dbReference>
<evidence type="ECO:0000256" key="2">
    <source>
        <dbReference type="PIRSR" id="PIRSR005962-1"/>
    </source>
</evidence>
<keyword evidence="5" id="KW-0121">Carboxypeptidase</keyword>
<proteinExistence type="predicted"/>
<dbReference type="OrthoDB" id="9777385at2"/>
<dbReference type="InterPro" id="IPR002933">
    <property type="entry name" value="Peptidase_M20"/>
</dbReference>
<feature type="binding site" evidence="2">
    <location>
        <position position="135"/>
    </location>
    <ligand>
        <name>Mn(2+)</name>
        <dbReference type="ChEBI" id="CHEBI:29035"/>
        <label>2</label>
    </ligand>
</feature>
<sequence>MHRTLLGSALLLALSLPSSAWAAEPTTEALVEARLEHITALRRDIHQHPELSNRETRTAKLIAAELKKLGYDVQTGIAHTGVVGILKGGKPGPRLAIRADIDALPVTEEVDLPFASKVKGEYQGKTVGVMHACGHDVHTATTLGVASALASLRKDLPGEVMMIFQPAEEGAPAGEEGGAGLMVKEGVFKNFKPDAIFGMHVTSAYHVGVVALRPGGIMASSDTLRMVVHGRQTHGASPWRGIDPIVAGADIVMSAQSIVSRRMDINKDPVVLTFGIFDGGQRFNIVPDSARLEGTLRAFDTGMRDQALAELRQLAEHVAAAHGATVELQVPDESASNPVNFNDPAMTARVRASLEKVLGKDSVIEAERWTASEDFPQLGNSVPAPSVYFFVGGTPADKDTDQVAFNHSPRFFVDEGALKTATEGMLQASLDFLGYQAP</sequence>
<evidence type="ECO:0000313" key="5">
    <source>
        <dbReference type="EMBL" id="SFN68370.1"/>
    </source>
</evidence>
<evidence type="ECO:0000313" key="6">
    <source>
        <dbReference type="Proteomes" id="UP000198575"/>
    </source>
</evidence>
<feature type="binding site" evidence="2">
    <location>
        <position position="407"/>
    </location>
    <ligand>
        <name>Mn(2+)</name>
        <dbReference type="ChEBI" id="CHEBI:29035"/>
        <label>2</label>
    </ligand>
</feature>
<protein>
    <submittedName>
        <fullName evidence="5">Carboxypeptidase Ss1. Metallo peptidase. MEROPS family M20D</fullName>
    </submittedName>
</protein>
<dbReference type="GO" id="GO:0050118">
    <property type="term" value="F:N-acetyldiaminopimelate deacetylase activity"/>
    <property type="evidence" value="ECO:0007669"/>
    <property type="project" value="UniProtKB-ARBA"/>
</dbReference>
<keyword evidence="6" id="KW-1185">Reference proteome</keyword>
<dbReference type="InterPro" id="IPR036264">
    <property type="entry name" value="Bact_exopeptidase_dim_dom"/>
</dbReference>